<sequence length="150" mass="17012">MELIIILIIFVTAFVIAVNTRKKHVSMENNVSPNNIPSEDGQFKYENRLSMISGFILFIDILGSIILLIMGIVESSSYRSNGYGWIYIFLSIAVLLSAFLFHSFFIVIKEISVSIKKNNISPIPKINDEKTPPTQSKVKSDHQDCLSQWK</sequence>
<accession>A0A415BXC5</accession>
<evidence type="ECO:0000256" key="2">
    <source>
        <dbReference type="SAM" id="Phobius"/>
    </source>
</evidence>
<reference evidence="3 4" key="1">
    <citation type="submission" date="2018-08" db="EMBL/GenBank/DDBJ databases">
        <title>A genome reference for cultivated species of the human gut microbiota.</title>
        <authorList>
            <person name="Zou Y."/>
            <person name="Xue W."/>
            <person name="Luo G."/>
        </authorList>
    </citation>
    <scope>NUCLEOTIDE SEQUENCE [LARGE SCALE GENOMIC DNA]</scope>
    <source>
        <strain evidence="3 4">AM13-21</strain>
    </source>
</reference>
<evidence type="ECO:0000313" key="3">
    <source>
        <dbReference type="EMBL" id="RHI97490.1"/>
    </source>
</evidence>
<evidence type="ECO:0000313" key="4">
    <source>
        <dbReference type="Proteomes" id="UP000285777"/>
    </source>
</evidence>
<proteinExistence type="predicted"/>
<name>A0A415BXC5_PHOVU</name>
<dbReference type="Proteomes" id="UP000285777">
    <property type="component" value="Unassembled WGS sequence"/>
</dbReference>
<gene>
    <name evidence="3" type="ORF">DW150_00325</name>
</gene>
<feature type="transmembrane region" description="Helical" evidence="2">
    <location>
        <begin position="85"/>
        <end position="108"/>
    </location>
</feature>
<organism evidence="3 4">
    <name type="scientific">Phocaeicola vulgatus</name>
    <name type="common">Bacteroides vulgatus</name>
    <dbReference type="NCBI Taxonomy" id="821"/>
    <lineage>
        <taxon>Bacteria</taxon>
        <taxon>Pseudomonadati</taxon>
        <taxon>Bacteroidota</taxon>
        <taxon>Bacteroidia</taxon>
        <taxon>Bacteroidales</taxon>
        <taxon>Bacteroidaceae</taxon>
        <taxon>Phocaeicola</taxon>
    </lineage>
</organism>
<comment type="caution">
    <text evidence="3">The sequence shown here is derived from an EMBL/GenBank/DDBJ whole genome shotgun (WGS) entry which is preliminary data.</text>
</comment>
<keyword evidence="2" id="KW-0812">Transmembrane</keyword>
<keyword evidence="2" id="KW-1133">Transmembrane helix</keyword>
<feature type="transmembrane region" description="Helical" evidence="2">
    <location>
        <begin position="51"/>
        <end position="73"/>
    </location>
</feature>
<evidence type="ECO:0000256" key="1">
    <source>
        <dbReference type="SAM" id="MobiDB-lite"/>
    </source>
</evidence>
<protein>
    <recommendedName>
        <fullName evidence="5">Transmembrane protein</fullName>
    </recommendedName>
</protein>
<dbReference type="RefSeq" id="WP_147395637.1">
    <property type="nucleotide sequence ID" value="NZ_QRLF01000001.1"/>
</dbReference>
<evidence type="ECO:0008006" key="5">
    <source>
        <dbReference type="Google" id="ProtNLM"/>
    </source>
</evidence>
<keyword evidence="2" id="KW-0472">Membrane</keyword>
<dbReference type="AlphaFoldDB" id="A0A415BXC5"/>
<dbReference type="EMBL" id="QRLF01000001">
    <property type="protein sequence ID" value="RHI97490.1"/>
    <property type="molecule type" value="Genomic_DNA"/>
</dbReference>
<feature type="region of interest" description="Disordered" evidence="1">
    <location>
        <begin position="124"/>
        <end position="150"/>
    </location>
</feature>